<name>A0AAW1T9Y5_9CHLO</name>
<feature type="domain" description="Peptidase S49" evidence="5">
    <location>
        <begin position="62"/>
        <end position="119"/>
    </location>
</feature>
<reference evidence="6 7" key="1">
    <citation type="journal article" date="2024" name="Nat. Commun.">
        <title>Phylogenomics reveals the evolutionary origins of lichenization in chlorophyte algae.</title>
        <authorList>
            <person name="Puginier C."/>
            <person name="Libourel C."/>
            <person name="Otte J."/>
            <person name="Skaloud P."/>
            <person name="Haon M."/>
            <person name="Grisel S."/>
            <person name="Petersen M."/>
            <person name="Berrin J.G."/>
            <person name="Delaux P.M."/>
            <person name="Dal Grande F."/>
            <person name="Keller J."/>
        </authorList>
    </citation>
    <scope>NUCLEOTIDE SEQUENCE [LARGE SCALE GENOMIC DNA]</scope>
    <source>
        <strain evidence="6 7">SAG 2523</strain>
    </source>
</reference>
<dbReference type="InterPro" id="IPR029045">
    <property type="entry name" value="ClpP/crotonase-like_dom_sf"/>
</dbReference>
<dbReference type="AlphaFoldDB" id="A0AAW1T9Y5"/>
<dbReference type="PANTHER" id="PTHR33209:SF1">
    <property type="entry name" value="PEPTIDASE S49 DOMAIN-CONTAINING PROTEIN"/>
    <property type="match status" value="1"/>
</dbReference>
<dbReference type="EMBL" id="JALJOV010000195">
    <property type="protein sequence ID" value="KAK9866048.1"/>
    <property type="molecule type" value="Genomic_DNA"/>
</dbReference>
<dbReference type="GO" id="GO:0008236">
    <property type="term" value="F:serine-type peptidase activity"/>
    <property type="evidence" value="ECO:0007669"/>
    <property type="project" value="UniProtKB-KW"/>
</dbReference>
<dbReference type="PANTHER" id="PTHR33209">
    <property type="entry name" value="PROTEASE 4"/>
    <property type="match status" value="1"/>
</dbReference>
<sequence length="193" mass="20965">MDYGIRPEIVTEGKNADSLSPFSGFNPGFREDGLVFQQILGPARILSEYTAASTSTALWIGIYDGFVDLVATQRKMSHEDVLKIAQGRVWTGADALKRGLVDQLGGLQDAISLAKAEAGFSGEEAQGVQVRYGRTALAIQQVATRLMRPCTKDETWHAGLLARLNTPHEPSWRCLCATAYLTLLTVRPMVPAG</sequence>
<evidence type="ECO:0000256" key="4">
    <source>
        <dbReference type="ARBA" id="ARBA00022825"/>
    </source>
</evidence>
<keyword evidence="3" id="KW-0378">Hydrolase</keyword>
<dbReference type="SUPFAM" id="SSF52096">
    <property type="entry name" value="ClpP/crotonase"/>
    <property type="match status" value="1"/>
</dbReference>
<organism evidence="6 7">
    <name type="scientific">Apatococcus fuscideae</name>
    <dbReference type="NCBI Taxonomy" id="2026836"/>
    <lineage>
        <taxon>Eukaryota</taxon>
        <taxon>Viridiplantae</taxon>
        <taxon>Chlorophyta</taxon>
        <taxon>core chlorophytes</taxon>
        <taxon>Trebouxiophyceae</taxon>
        <taxon>Chlorellales</taxon>
        <taxon>Chlorellaceae</taxon>
        <taxon>Apatococcus</taxon>
    </lineage>
</organism>
<accession>A0AAW1T9Y5</accession>
<comment type="caution">
    <text evidence="6">The sequence shown here is derived from an EMBL/GenBank/DDBJ whole genome shotgun (WGS) entry which is preliminary data.</text>
</comment>
<comment type="similarity">
    <text evidence="1">Belongs to the peptidase S49 family.</text>
</comment>
<dbReference type="Pfam" id="PF01343">
    <property type="entry name" value="Peptidase_S49"/>
    <property type="match status" value="1"/>
</dbReference>
<evidence type="ECO:0000313" key="7">
    <source>
        <dbReference type="Proteomes" id="UP001485043"/>
    </source>
</evidence>
<keyword evidence="2" id="KW-0645">Protease</keyword>
<keyword evidence="7" id="KW-1185">Reference proteome</keyword>
<evidence type="ECO:0000259" key="5">
    <source>
        <dbReference type="Pfam" id="PF01343"/>
    </source>
</evidence>
<proteinExistence type="inferred from homology"/>
<evidence type="ECO:0000313" key="6">
    <source>
        <dbReference type="EMBL" id="KAK9866048.1"/>
    </source>
</evidence>
<dbReference type="Proteomes" id="UP001485043">
    <property type="component" value="Unassembled WGS sequence"/>
</dbReference>
<dbReference type="InterPro" id="IPR002142">
    <property type="entry name" value="Peptidase_S49"/>
</dbReference>
<protein>
    <recommendedName>
        <fullName evidence="5">Peptidase S49 domain-containing protein</fullName>
    </recommendedName>
</protein>
<evidence type="ECO:0000256" key="2">
    <source>
        <dbReference type="ARBA" id="ARBA00022670"/>
    </source>
</evidence>
<dbReference type="GO" id="GO:0006508">
    <property type="term" value="P:proteolysis"/>
    <property type="evidence" value="ECO:0007669"/>
    <property type="project" value="UniProtKB-KW"/>
</dbReference>
<dbReference type="Gene3D" id="3.90.226.10">
    <property type="entry name" value="2-enoyl-CoA Hydratase, Chain A, domain 1"/>
    <property type="match status" value="1"/>
</dbReference>
<evidence type="ECO:0000256" key="3">
    <source>
        <dbReference type="ARBA" id="ARBA00022801"/>
    </source>
</evidence>
<evidence type="ECO:0000256" key="1">
    <source>
        <dbReference type="ARBA" id="ARBA00008683"/>
    </source>
</evidence>
<keyword evidence="4" id="KW-0720">Serine protease</keyword>
<gene>
    <name evidence="6" type="ORF">WJX84_010532</name>
</gene>